<keyword evidence="4" id="KW-1185">Reference proteome</keyword>
<evidence type="ECO:0000313" key="3">
    <source>
        <dbReference type="EMBL" id="WEW56119.1"/>
    </source>
</evidence>
<sequence>MAVLRLHSLKISFLYPFTTISRTMSTKPQVHSRGAPYLDLSDLPPIPLADRHRLTEKWHTEAQQTLLEGIRELRNDHTSGAKILATKAVASLVQIAKIIDAGLAEARPAAVREDECKDKLQIWWDAVRRAGWALATHGRPSMDAAITVAVLNALEQGKVGSLDTSHGAGQQPAEGVATTVTPHGNELITYRLQNMEEYLRRRADAGQTQIGQHLRQFIRDKCLSGTAESEQHKVTILTLSLSSTIKDALTTMLALENSPSNRGKGAKLMVHLHILESRPMFEGAELTRILTAQAVSKGYADNLKIELASDASVAILARDVDIVLIGADRISESGDVSNKTGSLPAILVAKHLSKNAIAVALSDIEKVARPGAMEEHLEEDNDPTELSRAWSAQVRECASRETWKEMVRVRNVYFEWVPANYIDRYICETGVLSLAEIKKQSEWVLSAEQRLFGEDVQHGRTHPV</sequence>
<dbReference type="PANTHER" id="PTHR43475">
    <property type="entry name" value="METHYLTHIORIBOSE-1-PHOSPHATE ISOMERASE"/>
    <property type="match status" value="1"/>
</dbReference>
<dbReference type="Proteomes" id="UP001219355">
    <property type="component" value="Chromosome 1"/>
</dbReference>
<dbReference type="SUPFAM" id="SSF100950">
    <property type="entry name" value="NagB/RpiA/CoA transferase-like"/>
    <property type="match status" value="1"/>
</dbReference>
<evidence type="ECO:0008006" key="5">
    <source>
        <dbReference type="Google" id="ProtNLM"/>
    </source>
</evidence>
<organism evidence="3 4">
    <name type="scientific">Emydomyces testavorans</name>
    <dbReference type="NCBI Taxonomy" id="2070801"/>
    <lineage>
        <taxon>Eukaryota</taxon>
        <taxon>Fungi</taxon>
        <taxon>Dikarya</taxon>
        <taxon>Ascomycota</taxon>
        <taxon>Pezizomycotina</taxon>
        <taxon>Eurotiomycetes</taxon>
        <taxon>Eurotiomycetidae</taxon>
        <taxon>Onygenales</taxon>
        <taxon>Nannizziopsiaceae</taxon>
        <taxon>Emydomyces</taxon>
    </lineage>
</organism>
<dbReference type="PANTHER" id="PTHR43475:SF3">
    <property type="entry name" value="TRANSLATION INITIATION FACTOR EIF-2B SUBUNIT FAMILY PROTEIN (AFU_ORTHOLOGUE AFUA_2G14290)"/>
    <property type="match status" value="1"/>
</dbReference>
<reference evidence="3" key="1">
    <citation type="submission" date="2023-03" db="EMBL/GenBank/DDBJ databases">
        <title>Emydomyces testavorans Genome Sequence.</title>
        <authorList>
            <person name="Hoyer L."/>
        </authorList>
    </citation>
    <scope>NUCLEOTIDE SEQUENCE</scope>
    <source>
        <strain evidence="3">16-2883</strain>
    </source>
</reference>
<protein>
    <recommendedName>
        <fullName evidence="5">Translation initiation factor eIF-2B subunit family protein</fullName>
    </recommendedName>
</protein>
<dbReference type="InterPro" id="IPR000649">
    <property type="entry name" value="IF-2B-related"/>
</dbReference>
<dbReference type="Pfam" id="PF01008">
    <property type="entry name" value="IF-2B"/>
    <property type="match status" value="1"/>
</dbReference>
<evidence type="ECO:0000313" key="4">
    <source>
        <dbReference type="Proteomes" id="UP001219355"/>
    </source>
</evidence>
<name>A0AAF0DDI2_9EURO</name>
<comment type="similarity">
    <text evidence="1 2">Belongs to the eIF-2B alpha/beta/delta subunits family.</text>
</comment>
<dbReference type="EMBL" id="CP120627">
    <property type="protein sequence ID" value="WEW56119.1"/>
    <property type="molecule type" value="Genomic_DNA"/>
</dbReference>
<dbReference type="GO" id="GO:0019509">
    <property type="term" value="P:L-methionine salvage from methylthioadenosine"/>
    <property type="evidence" value="ECO:0007669"/>
    <property type="project" value="TreeGrafter"/>
</dbReference>
<evidence type="ECO:0000256" key="1">
    <source>
        <dbReference type="ARBA" id="ARBA00007251"/>
    </source>
</evidence>
<gene>
    <name evidence="3" type="ORF">PRK78_001554</name>
</gene>
<dbReference type="GO" id="GO:0046523">
    <property type="term" value="F:S-methyl-5-thioribose-1-phosphate isomerase activity"/>
    <property type="evidence" value="ECO:0007669"/>
    <property type="project" value="TreeGrafter"/>
</dbReference>
<dbReference type="InterPro" id="IPR037171">
    <property type="entry name" value="NagB/RpiA_transferase-like"/>
</dbReference>
<evidence type="ECO:0000256" key="2">
    <source>
        <dbReference type="RuleBase" id="RU003814"/>
    </source>
</evidence>
<dbReference type="Gene3D" id="3.40.50.10470">
    <property type="entry name" value="Translation initiation factor eif-2b, domain 2"/>
    <property type="match status" value="1"/>
</dbReference>
<proteinExistence type="inferred from homology"/>
<accession>A0AAF0DDI2</accession>
<dbReference type="AlphaFoldDB" id="A0AAF0DDI2"/>
<dbReference type="InterPro" id="IPR042529">
    <property type="entry name" value="IF_2B-like_C"/>
</dbReference>